<sequence>MSSSCTTMEYRSDSSGPSTPRDGLSIDSITFDEGYEKQDPVFEIIFEHTTEETDSNVPINTSNNQSQGRELSVLMCSEEKGDNVAFKETDEFVSAAETRTKQNEYNNHDKIVKEIHEIDGTSNVSFIIPDDRLGVDLLSAVPHTEKPINQQNNAKNGSPNITWACTEINTNIDGTKQTVSMGPSSTEEGKKYLYNLPDNAEGDTAAPDEVDVSGISLEEILQRKPKDESESDSEFDFELPSPKTKTATATTSLVTSSVTSPVTSVTPSVGSSPAAATTSISTRTMIANKACTVPSVTETAEKSNIGLQQLIPEGSKDVRTGSQSFKPVAVIKPTTSTVQSHGMTPEDRGLVSAKMQWESVTTIQAGFADKNKVKGPEPVMATATPFVSVPELVQHLQSQDFTRVKPSIRTLTERKGLAAFIHAVFGPPKLHRDLIQERDFLFCVAATTFANDDRLHVRTLQSVYRCLTGSKFDCPRTGGHWEEIGFQGTDPATDLRGCGLLGLVNLLYFLTDRKCRSIAHDVYKLSLHPTQNFPFCVMGINITRIALQTLREEGLNRECNKSKSVLNTVNDFYVGTYLHMYEIWKGQSRTISDSGHVLREVEIFAKKNPKLVIKNIESYIEKKKSPKLAPDSPPEQGGQNFFNVCDDR</sequence>
<name>A0ABD3VP70_SINWO</name>
<dbReference type="InterPro" id="IPR050868">
    <property type="entry name" value="ELMO_domain-containing"/>
</dbReference>
<keyword evidence="4" id="KW-1185">Reference proteome</keyword>
<proteinExistence type="predicted"/>
<feature type="compositionally biased region" description="Polar residues" evidence="1">
    <location>
        <begin position="1"/>
        <end position="18"/>
    </location>
</feature>
<feature type="compositionally biased region" description="Low complexity" evidence="1">
    <location>
        <begin position="238"/>
        <end position="250"/>
    </location>
</feature>
<protein>
    <recommendedName>
        <fullName evidence="2">ELMO domain-containing protein</fullName>
    </recommendedName>
</protein>
<dbReference type="PANTHER" id="PTHR12771">
    <property type="entry name" value="ENGULFMENT AND CELL MOTILITY"/>
    <property type="match status" value="1"/>
</dbReference>
<feature type="region of interest" description="Disordered" evidence="1">
    <location>
        <begin position="1"/>
        <end position="27"/>
    </location>
</feature>
<dbReference type="Proteomes" id="UP001634394">
    <property type="component" value="Unassembled WGS sequence"/>
</dbReference>
<feature type="region of interest" description="Disordered" evidence="1">
    <location>
        <begin position="623"/>
        <end position="648"/>
    </location>
</feature>
<reference evidence="3 4" key="1">
    <citation type="submission" date="2024-11" db="EMBL/GenBank/DDBJ databases">
        <title>Chromosome-level genome assembly of the freshwater bivalve Anodonta woodiana.</title>
        <authorList>
            <person name="Chen X."/>
        </authorList>
    </citation>
    <scope>NUCLEOTIDE SEQUENCE [LARGE SCALE GENOMIC DNA]</scope>
    <source>
        <strain evidence="3">MN2024</strain>
        <tissue evidence="3">Gills</tissue>
    </source>
</reference>
<gene>
    <name evidence="3" type="ORF">ACJMK2_004930</name>
</gene>
<evidence type="ECO:0000256" key="1">
    <source>
        <dbReference type="SAM" id="MobiDB-lite"/>
    </source>
</evidence>
<accession>A0ABD3VP70</accession>
<dbReference type="AlphaFoldDB" id="A0ABD3VP70"/>
<dbReference type="PANTHER" id="PTHR12771:SF2">
    <property type="entry name" value="ELMO DOMAIN-CONTAINING PROTEIN 3"/>
    <property type="match status" value="1"/>
</dbReference>
<evidence type="ECO:0000259" key="2">
    <source>
        <dbReference type="PROSITE" id="PS51335"/>
    </source>
</evidence>
<evidence type="ECO:0000313" key="3">
    <source>
        <dbReference type="EMBL" id="KAL3863161.1"/>
    </source>
</evidence>
<dbReference type="InterPro" id="IPR006816">
    <property type="entry name" value="ELMO_dom"/>
</dbReference>
<dbReference type="Pfam" id="PF04727">
    <property type="entry name" value="ELMO_CED12"/>
    <property type="match status" value="1"/>
</dbReference>
<organism evidence="3 4">
    <name type="scientific">Sinanodonta woodiana</name>
    <name type="common">Chinese pond mussel</name>
    <name type="synonym">Anodonta woodiana</name>
    <dbReference type="NCBI Taxonomy" id="1069815"/>
    <lineage>
        <taxon>Eukaryota</taxon>
        <taxon>Metazoa</taxon>
        <taxon>Spiralia</taxon>
        <taxon>Lophotrochozoa</taxon>
        <taxon>Mollusca</taxon>
        <taxon>Bivalvia</taxon>
        <taxon>Autobranchia</taxon>
        <taxon>Heteroconchia</taxon>
        <taxon>Palaeoheterodonta</taxon>
        <taxon>Unionida</taxon>
        <taxon>Unionoidea</taxon>
        <taxon>Unionidae</taxon>
        <taxon>Unioninae</taxon>
        <taxon>Sinanodonta</taxon>
    </lineage>
</organism>
<evidence type="ECO:0000313" key="4">
    <source>
        <dbReference type="Proteomes" id="UP001634394"/>
    </source>
</evidence>
<dbReference type="EMBL" id="JBJQND010000010">
    <property type="protein sequence ID" value="KAL3863161.1"/>
    <property type="molecule type" value="Genomic_DNA"/>
</dbReference>
<dbReference type="PROSITE" id="PS51335">
    <property type="entry name" value="ELMO"/>
    <property type="match status" value="1"/>
</dbReference>
<feature type="region of interest" description="Disordered" evidence="1">
    <location>
        <begin position="222"/>
        <end position="250"/>
    </location>
</feature>
<comment type="caution">
    <text evidence="3">The sequence shown here is derived from an EMBL/GenBank/DDBJ whole genome shotgun (WGS) entry which is preliminary data.</text>
</comment>
<feature type="domain" description="ELMO" evidence="2">
    <location>
        <begin position="455"/>
        <end position="609"/>
    </location>
</feature>